<evidence type="ECO:0000256" key="1">
    <source>
        <dbReference type="ARBA" id="ARBA00005657"/>
    </source>
</evidence>
<feature type="non-terminal residue" evidence="6">
    <location>
        <position position="1"/>
    </location>
</feature>
<dbReference type="Proteomes" id="UP001153678">
    <property type="component" value="Unassembled WGS sequence"/>
</dbReference>
<comment type="similarity">
    <text evidence="1 4">Belongs to the universal ribosomal protein uS12 family.</text>
</comment>
<sequence>MSTINQLVRKPRRAKKLRRKNQALASGWNSLKRAQFEQPSPQKSGNCKKVGKLTPRKPNSAFRSFARVELSNKKVVTVYVPGEGHNLQDFSAVLVQGGGAKDLAGVKNSVIRGVADAAGVKGRKQGRSIYGVKKP</sequence>
<comment type="caution">
    <text evidence="6">The sequence shown here is derived from an EMBL/GenBank/DDBJ whole genome shotgun (WGS) entry which is preliminary data.</text>
</comment>
<dbReference type="PIRSF" id="PIRSF002133">
    <property type="entry name" value="Ribosomal_S12/S23"/>
    <property type="match status" value="1"/>
</dbReference>
<dbReference type="PANTHER" id="PTHR11652">
    <property type="entry name" value="30S RIBOSOMAL PROTEIN S12 FAMILY MEMBER"/>
    <property type="match status" value="1"/>
</dbReference>
<evidence type="ECO:0000256" key="5">
    <source>
        <dbReference type="SAM" id="MobiDB-lite"/>
    </source>
</evidence>
<proteinExistence type="inferred from homology"/>
<evidence type="ECO:0000256" key="4">
    <source>
        <dbReference type="RuleBase" id="RU003622"/>
    </source>
</evidence>
<dbReference type="InterPro" id="IPR012340">
    <property type="entry name" value="NA-bd_OB-fold"/>
</dbReference>
<dbReference type="AlphaFoldDB" id="A0A9W4T1Y8"/>
<dbReference type="PROSITE" id="PS00055">
    <property type="entry name" value="RIBOSOMAL_S12"/>
    <property type="match status" value="1"/>
</dbReference>
<feature type="region of interest" description="Disordered" evidence="5">
    <location>
        <begin position="1"/>
        <end position="58"/>
    </location>
</feature>
<gene>
    <name evidence="6" type="ORF">FWILDA_LOCUS14146</name>
</gene>
<keyword evidence="3 4" id="KW-0687">Ribonucleoprotein</keyword>
<dbReference type="SUPFAM" id="SSF50249">
    <property type="entry name" value="Nucleic acid-binding proteins"/>
    <property type="match status" value="1"/>
</dbReference>
<dbReference type="GO" id="GO:0003735">
    <property type="term" value="F:structural constituent of ribosome"/>
    <property type="evidence" value="ECO:0007669"/>
    <property type="project" value="InterPro"/>
</dbReference>
<dbReference type="InterPro" id="IPR006032">
    <property type="entry name" value="Ribosomal_uS12"/>
</dbReference>
<dbReference type="InterPro" id="IPR005679">
    <property type="entry name" value="Ribosomal_uS12_bac"/>
</dbReference>
<evidence type="ECO:0000313" key="7">
    <source>
        <dbReference type="Proteomes" id="UP001153678"/>
    </source>
</evidence>
<evidence type="ECO:0000313" key="6">
    <source>
        <dbReference type="EMBL" id="CAI2189573.1"/>
    </source>
</evidence>
<dbReference type="GO" id="GO:0015935">
    <property type="term" value="C:small ribosomal subunit"/>
    <property type="evidence" value="ECO:0007669"/>
    <property type="project" value="InterPro"/>
</dbReference>
<dbReference type="NCBIfam" id="TIGR00981">
    <property type="entry name" value="rpsL_bact"/>
    <property type="match status" value="1"/>
</dbReference>
<reference evidence="6" key="1">
    <citation type="submission" date="2022-08" db="EMBL/GenBank/DDBJ databases">
        <authorList>
            <person name="Kallberg Y."/>
            <person name="Tangrot J."/>
            <person name="Rosling A."/>
        </authorList>
    </citation>
    <scope>NUCLEOTIDE SEQUENCE</scope>
    <source>
        <strain evidence="6">Wild A</strain>
    </source>
</reference>
<protein>
    <submittedName>
        <fullName evidence="6">3879_t:CDS:1</fullName>
    </submittedName>
</protein>
<keyword evidence="2 4" id="KW-0689">Ribosomal protein</keyword>
<name>A0A9W4T1Y8_9GLOM</name>
<dbReference type="EMBL" id="CAMKVN010005908">
    <property type="protein sequence ID" value="CAI2189573.1"/>
    <property type="molecule type" value="Genomic_DNA"/>
</dbReference>
<dbReference type="Pfam" id="PF00164">
    <property type="entry name" value="Ribosom_S12_S23"/>
    <property type="match status" value="1"/>
</dbReference>
<organism evidence="6 7">
    <name type="scientific">Funneliformis geosporum</name>
    <dbReference type="NCBI Taxonomy" id="1117311"/>
    <lineage>
        <taxon>Eukaryota</taxon>
        <taxon>Fungi</taxon>
        <taxon>Fungi incertae sedis</taxon>
        <taxon>Mucoromycota</taxon>
        <taxon>Glomeromycotina</taxon>
        <taxon>Glomeromycetes</taxon>
        <taxon>Glomerales</taxon>
        <taxon>Glomeraceae</taxon>
        <taxon>Funneliformis</taxon>
    </lineage>
</organism>
<evidence type="ECO:0000256" key="2">
    <source>
        <dbReference type="ARBA" id="ARBA00022980"/>
    </source>
</evidence>
<dbReference type="OrthoDB" id="361013at2759"/>
<feature type="compositionally biased region" description="Basic residues" evidence="5">
    <location>
        <begin position="9"/>
        <end position="21"/>
    </location>
</feature>
<dbReference type="GO" id="GO:0006412">
    <property type="term" value="P:translation"/>
    <property type="evidence" value="ECO:0007669"/>
    <property type="project" value="InterPro"/>
</dbReference>
<keyword evidence="7" id="KW-1185">Reference proteome</keyword>
<dbReference type="PRINTS" id="PR01034">
    <property type="entry name" value="RIBOSOMALS12"/>
</dbReference>
<evidence type="ECO:0000256" key="3">
    <source>
        <dbReference type="ARBA" id="ARBA00023274"/>
    </source>
</evidence>
<accession>A0A9W4T1Y8</accession>
<dbReference type="Gene3D" id="2.40.50.140">
    <property type="entry name" value="Nucleic acid-binding proteins"/>
    <property type="match status" value="1"/>
</dbReference>
<feature type="non-terminal residue" evidence="6">
    <location>
        <position position="135"/>
    </location>
</feature>